<dbReference type="SUPFAM" id="SSF52540">
    <property type="entry name" value="P-loop containing nucleoside triphosphate hydrolases"/>
    <property type="match status" value="1"/>
</dbReference>
<reference evidence="2 3" key="1">
    <citation type="submission" date="2019-03" db="EMBL/GenBank/DDBJ databases">
        <title>Ramlibacter sp. 18x22-1, whole genome shotgun sequence.</title>
        <authorList>
            <person name="Zhang X."/>
            <person name="Feng G."/>
            <person name="Zhu H."/>
        </authorList>
    </citation>
    <scope>NUCLEOTIDE SEQUENCE [LARGE SCALE GENOMIC DNA]</scope>
    <source>
        <strain evidence="2 3">18x22-1</strain>
    </source>
</reference>
<dbReference type="PANTHER" id="PTHR47691">
    <property type="entry name" value="REGULATOR-RELATED"/>
    <property type="match status" value="1"/>
</dbReference>
<dbReference type="InterPro" id="IPR011990">
    <property type="entry name" value="TPR-like_helical_dom_sf"/>
</dbReference>
<dbReference type="OrthoDB" id="9811542at2"/>
<organism evidence="2 3">
    <name type="scientific">Ramlibacter humi</name>
    <dbReference type="NCBI Taxonomy" id="2530451"/>
    <lineage>
        <taxon>Bacteria</taxon>
        <taxon>Pseudomonadati</taxon>
        <taxon>Pseudomonadota</taxon>
        <taxon>Betaproteobacteria</taxon>
        <taxon>Burkholderiales</taxon>
        <taxon>Comamonadaceae</taxon>
        <taxon>Ramlibacter</taxon>
    </lineage>
</organism>
<dbReference type="SUPFAM" id="SSF48452">
    <property type="entry name" value="TPR-like"/>
    <property type="match status" value="2"/>
</dbReference>
<evidence type="ECO:0000313" key="3">
    <source>
        <dbReference type="Proteomes" id="UP000297839"/>
    </source>
</evidence>
<dbReference type="AlphaFoldDB" id="A0A4Z0BGL4"/>
<gene>
    <name evidence="2" type="ORF">EZ216_19480</name>
</gene>
<dbReference type="Gene3D" id="3.40.50.300">
    <property type="entry name" value="P-loop containing nucleotide triphosphate hydrolases"/>
    <property type="match status" value="1"/>
</dbReference>
<feature type="compositionally biased region" description="Basic and acidic residues" evidence="1">
    <location>
        <begin position="243"/>
        <end position="255"/>
    </location>
</feature>
<evidence type="ECO:0000256" key="1">
    <source>
        <dbReference type="SAM" id="MobiDB-lite"/>
    </source>
</evidence>
<dbReference type="EMBL" id="SMLK01000009">
    <property type="protein sequence ID" value="TFY97048.1"/>
    <property type="molecule type" value="Genomic_DNA"/>
</dbReference>
<dbReference type="PRINTS" id="PR00364">
    <property type="entry name" value="DISEASERSIST"/>
</dbReference>
<dbReference type="InterPro" id="IPR027417">
    <property type="entry name" value="P-loop_NTPase"/>
</dbReference>
<accession>A0A4Z0BGL4</accession>
<dbReference type="Proteomes" id="UP000297839">
    <property type="component" value="Unassembled WGS sequence"/>
</dbReference>
<keyword evidence="3" id="KW-1185">Reference proteome</keyword>
<dbReference type="PANTHER" id="PTHR47691:SF3">
    <property type="entry name" value="HTH-TYPE TRANSCRIPTIONAL REGULATOR RV0890C-RELATED"/>
    <property type="match status" value="1"/>
</dbReference>
<proteinExistence type="predicted"/>
<evidence type="ECO:0008006" key="4">
    <source>
        <dbReference type="Google" id="ProtNLM"/>
    </source>
</evidence>
<protein>
    <recommendedName>
        <fullName evidence="4">Bacterial transcriptional activator domain-containing protein</fullName>
    </recommendedName>
</protein>
<dbReference type="Gene3D" id="1.25.40.10">
    <property type="entry name" value="Tetratricopeptide repeat domain"/>
    <property type="match status" value="2"/>
</dbReference>
<sequence>MFLLFGSPRLGGDHGATEALLDWQLPVALLAYLALRPGWHSRESLAVLLRPDAGSRDGRAYLRGVIHRMRDAPGPLEGLLIEDTRLRFDTPTDAAEFELAVRQGQWQLAVQLQHEPLLSQVGSSGAPGLDDWFFEERQRLRKRLGSALMAWITERQGEGRDAAELMQRLGEHDAQDEEAVQFLLEKARTPLERYEAAAAFRTLQRRLVTELGQKPLARTFQLHDALQAKVQAAPPPPAPAAAPERKAVGTPKDDAPAAVQPVAAPGLAPLGRTAELARIGSLLDRGEARLLTIAGLGGIGKTCLARAVHARLLGQDAACAWVDLRPVDTLHALLDTIAAGVGMPARDGSVQEQLAYWFAGRRMVVFLDNFEQLLTHAGALAGLLRGAPGLRFVVTSREPLRLPEEHAVVLQGLDCRGPQSPAFQLFALHAERLGHSLASAEQGPVAELVEYLEGLPLAIELATNWITLLPAPSILAELRADPGFVDSAAAPSGRSLRSVFHATWQQLEPAEQDALAALSTVQGTMDLEAARAIAQADAAVFLRLAHKSLLQRLDGRFNLHPLVREFARKLARSEVTGQAEARHAAHFLAEIARPPAMRSGEFVPERVAGLLPKTEDIAKAWRHAADHGRWDLVAAAMSNLGMYLMMTSRLEDSARLAAYARASLAPGHPLQAPLSAMQALAAFRLGRIDEAEEVASAALAHGPAGVPAVLLNIVMARVNRGREQGVVHAERAFSDAASEDMDMRMWATDELVQCLCAVGRDEQALPILAANLPLTRENNAIFYEGRTLALLGAVRTALGDWREGLARLHAALAIFQRMKDQYLIGLCQRGLSLAHARAGDTASQAAAAQAALQAFEAGGFPFERAEGLLLLGKALQAAGDDARAADALGEAMLLAVQRGQASVLVRSIAKLAGAHGKLARHQRLAVLAFAGRQPDLRWQDTASLRARLDSLRPSAEELETARAASAEWDLAYVCGLLLPGWSASPAALLEQRTRRGRVQ</sequence>
<name>A0A4Z0BGL4_9BURK</name>
<comment type="caution">
    <text evidence="2">The sequence shown here is derived from an EMBL/GenBank/DDBJ whole genome shotgun (WGS) entry which is preliminary data.</text>
</comment>
<feature type="region of interest" description="Disordered" evidence="1">
    <location>
        <begin position="232"/>
        <end position="258"/>
    </location>
</feature>
<evidence type="ECO:0000313" key="2">
    <source>
        <dbReference type="EMBL" id="TFY97048.1"/>
    </source>
</evidence>